<organism evidence="1 2">
    <name type="scientific">Alloprevotella rava</name>
    <dbReference type="NCBI Taxonomy" id="671218"/>
    <lineage>
        <taxon>Bacteria</taxon>
        <taxon>Pseudomonadati</taxon>
        <taxon>Bacteroidota</taxon>
        <taxon>Bacteroidia</taxon>
        <taxon>Bacteroidales</taxon>
        <taxon>Prevotellaceae</taxon>
        <taxon>Alloprevotella</taxon>
    </lineage>
</organism>
<name>A0A7W5UKC5_9BACT</name>
<evidence type="ECO:0000313" key="2">
    <source>
        <dbReference type="Proteomes" id="UP000541425"/>
    </source>
</evidence>
<dbReference type="AlphaFoldDB" id="A0A7W5UKC5"/>
<comment type="caution">
    <text evidence="1">The sequence shown here is derived from an EMBL/GenBank/DDBJ whole genome shotgun (WGS) entry which is preliminary data.</text>
</comment>
<proteinExistence type="predicted"/>
<reference evidence="1 2" key="1">
    <citation type="submission" date="2020-08" db="EMBL/GenBank/DDBJ databases">
        <title>Genomic Encyclopedia of Type Strains, Phase IV (KMG-IV): sequencing the most valuable type-strain genomes for metagenomic binning, comparative biology and taxonomic classification.</title>
        <authorList>
            <person name="Goeker M."/>
        </authorList>
    </citation>
    <scope>NUCLEOTIDE SEQUENCE [LARGE SCALE GENOMIC DNA]</scope>
    <source>
        <strain evidence="1 2">DSM 22548</strain>
    </source>
</reference>
<gene>
    <name evidence="1" type="ORF">FHS60_001566</name>
</gene>
<dbReference type="Proteomes" id="UP000541425">
    <property type="component" value="Unassembled WGS sequence"/>
</dbReference>
<evidence type="ECO:0000313" key="1">
    <source>
        <dbReference type="EMBL" id="MBB3703093.1"/>
    </source>
</evidence>
<accession>A0A7W5UKC5</accession>
<dbReference type="EMBL" id="JACICA010000007">
    <property type="protein sequence ID" value="MBB3703093.1"/>
    <property type="molecule type" value="Genomic_DNA"/>
</dbReference>
<protein>
    <submittedName>
        <fullName evidence="1">Uncharacterized protein</fullName>
    </submittedName>
</protein>
<sequence>MKEKIIIYRQDSKDYFATKERGILDINTPFFLNFHLILGLLVS</sequence>